<dbReference type="InterPro" id="IPR011663">
    <property type="entry name" value="UTRA"/>
</dbReference>
<reference evidence="5 6" key="1">
    <citation type="submission" date="2023-09" db="EMBL/GenBank/DDBJ databases">
        <title>Whole genome shotgun sequencing (WGS) of Bosea sp. ZW T0_25, isolated from stored onions (Allium cepa).</title>
        <authorList>
            <person name="Stoll D.A."/>
            <person name="Huch M."/>
        </authorList>
    </citation>
    <scope>NUCLEOTIDE SEQUENCE [LARGE SCALE GENOMIC DNA]</scope>
    <source>
        <strain evidence="5 6">ZW T0_25</strain>
    </source>
</reference>
<dbReference type="PROSITE" id="PS50949">
    <property type="entry name" value="HTH_GNTR"/>
    <property type="match status" value="1"/>
</dbReference>
<dbReference type="EMBL" id="JAWDID010000061">
    <property type="protein sequence ID" value="MDU0343195.1"/>
    <property type="molecule type" value="Genomic_DNA"/>
</dbReference>
<comment type="caution">
    <text evidence="5">The sequence shown here is derived from an EMBL/GenBank/DDBJ whole genome shotgun (WGS) entry which is preliminary data.</text>
</comment>
<dbReference type="PRINTS" id="PR00035">
    <property type="entry name" value="HTHGNTR"/>
</dbReference>
<dbReference type="Gene3D" id="3.40.1410.10">
    <property type="entry name" value="Chorismate lyase-like"/>
    <property type="match status" value="1"/>
</dbReference>
<dbReference type="Pfam" id="PF07702">
    <property type="entry name" value="UTRA"/>
    <property type="match status" value="1"/>
</dbReference>
<dbReference type="InterPro" id="IPR028978">
    <property type="entry name" value="Chorismate_lyase_/UTRA_dom_sf"/>
</dbReference>
<dbReference type="RefSeq" id="WP_316020934.1">
    <property type="nucleotide sequence ID" value="NZ_JAWDID010000061.1"/>
</dbReference>
<evidence type="ECO:0000313" key="5">
    <source>
        <dbReference type="EMBL" id="MDU0343195.1"/>
    </source>
</evidence>
<evidence type="ECO:0000259" key="4">
    <source>
        <dbReference type="PROSITE" id="PS50949"/>
    </source>
</evidence>
<dbReference type="SMART" id="SM00866">
    <property type="entry name" value="UTRA"/>
    <property type="match status" value="1"/>
</dbReference>
<keyword evidence="1" id="KW-0805">Transcription regulation</keyword>
<dbReference type="Gene3D" id="1.10.10.10">
    <property type="entry name" value="Winged helix-like DNA-binding domain superfamily/Winged helix DNA-binding domain"/>
    <property type="match status" value="1"/>
</dbReference>
<dbReference type="InterPro" id="IPR000524">
    <property type="entry name" value="Tscrpt_reg_HTH_GntR"/>
</dbReference>
<evidence type="ECO:0000256" key="2">
    <source>
        <dbReference type="ARBA" id="ARBA00023125"/>
    </source>
</evidence>
<protein>
    <submittedName>
        <fullName evidence="5">GntR family transcriptional regulator</fullName>
    </submittedName>
</protein>
<keyword evidence="6" id="KW-1185">Reference proteome</keyword>
<dbReference type="PANTHER" id="PTHR44846:SF1">
    <property type="entry name" value="MANNOSYL-D-GLYCERATE TRANSPORT_METABOLISM SYSTEM REPRESSOR MNGR-RELATED"/>
    <property type="match status" value="1"/>
</dbReference>
<dbReference type="InterPro" id="IPR050679">
    <property type="entry name" value="Bact_HTH_transcr_reg"/>
</dbReference>
<dbReference type="Pfam" id="PF00392">
    <property type="entry name" value="GntR"/>
    <property type="match status" value="1"/>
</dbReference>
<dbReference type="CDD" id="cd07377">
    <property type="entry name" value="WHTH_GntR"/>
    <property type="match status" value="1"/>
</dbReference>
<dbReference type="Proteomes" id="UP001254257">
    <property type="component" value="Unassembled WGS sequence"/>
</dbReference>
<name>A0ABU3SEG7_9HYPH</name>
<evidence type="ECO:0000256" key="1">
    <source>
        <dbReference type="ARBA" id="ARBA00023015"/>
    </source>
</evidence>
<evidence type="ECO:0000256" key="3">
    <source>
        <dbReference type="ARBA" id="ARBA00023163"/>
    </source>
</evidence>
<dbReference type="SUPFAM" id="SSF64288">
    <property type="entry name" value="Chorismate lyase-like"/>
    <property type="match status" value="1"/>
</dbReference>
<dbReference type="SUPFAM" id="SSF46785">
    <property type="entry name" value="Winged helix' DNA-binding domain"/>
    <property type="match status" value="1"/>
</dbReference>
<gene>
    <name evidence="5" type="ORF">RKE40_25150</name>
</gene>
<keyword evidence="3" id="KW-0804">Transcription</keyword>
<dbReference type="PANTHER" id="PTHR44846">
    <property type="entry name" value="MANNOSYL-D-GLYCERATE TRANSPORT/METABOLISM SYSTEM REPRESSOR MNGR-RELATED"/>
    <property type="match status" value="1"/>
</dbReference>
<dbReference type="InterPro" id="IPR036388">
    <property type="entry name" value="WH-like_DNA-bd_sf"/>
</dbReference>
<proteinExistence type="predicted"/>
<dbReference type="SMART" id="SM00345">
    <property type="entry name" value="HTH_GNTR"/>
    <property type="match status" value="1"/>
</dbReference>
<sequence>MALDAAGSPLYQRIAQTLQAEIEAGAFAVGSMLPTESELCARFDVSRHTIRDALRVLGELGMVSRRRGSGTLIAAGAPTTRYVQAMRSLEELTQYAHDTQYEIQRVERVAITADVALLIPAPIDSAWMRLEGIRWRPHAAEPICATAVFVHSRFAEHLHDVTSAEGPVYDLIERRSGERIAEVVQEISAEPLPRFAARSLGLRTGAPSLRFVRRYIDDSGSTMLTSMNWHPAEHFVYRMRLKRDG</sequence>
<evidence type="ECO:0000313" key="6">
    <source>
        <dbReference type="Proteomes" id="UP001254257"/>
    </source>
</evidence>
<keyword evidence="2" id="KW-0238">DNA-binding</keyword>
<accession>A0ABU3SEG7</accession>
<dbReference type="InterPro" id="IPR036390">
    <property type="entry name" value="WH_DNA-bd_sf"/>
</dbReference>
<feature type="domain" description="HTH gntR-type" evidence="4">
    <location>
        <begin position="8"/>
        <end position="76"/>
    </location>
</feature>
<organism evidence="5 6">
    <name type="scientific">Bosea rubneri</name>
    <dbReference type="NCBI Taxonomy" id="3075434"/>
    <lineage>
        <taxon>Bacteria</taxon>
        <taxon>Pseudomonadati</taxon>
        <taxon>Pseudomonadota</taxon>
        <taxon>Alphaproteobacteria</taxon>
        <taxon>Hyphomicrobiales</taxon>
        <taxon>Boseaceae</taxon>
        <taxon>Bosea</taxon>
    </lineage>
</organism>